<organism evidence="2 3">
    <name type="scientific">Portunus trituberculatus</name>
    <name type="common">Swimming crab</name>
    <name type="synonym">Neptunus trituberculatus</name>
    <dbReference type="NCBI Taxonomy" id="210409"/>
    <lineage>
        <taxon>Eukaryota</taxon>
        <taxon>Metazoa</taxon>
        <taxon>Ecdysozoa</taxon>
        <taxon>Arthropoda</taxon>
        <taxon>Crustacea</taxon>
        <taxon>Multicrustacea</taxon>
        <taxon>Malacostraca</taxon>
        <taxon>Eumalacostraca</taxon>
        <taxon>Eucarida</taxon>
        <taxon>Decapoda</taxon>
        <taxon>Pleocyemata</taxon>
        <taxon>Brachyura</taxon>
        <taxon>Eubrachyura</taxon>
        <taxon>Portunoidea</taxon>
        <taxon>Portunidae</taxon>
        <taxon>Portuninae</taxon>
        <taxon>Portunus</taxon>
    </lineage>
</organism>
<dbReference type="EMBL" id="VSRR010015151">
    <property type="protein sequence ID" value="MPC57872.1"/>
    <property type="molecule type" value="Genomic_DNA"/>
</dbReference>
<feature type="region of interest" description="Disordered" evidence="1">
    <location>
        <begin position="54"/>
        <end position="130"/>
    </location>
</feature>
<dbReference type="AlphaFoldDB" id="A0A5B7GG10"/>
<keyword evidence="3" id="KW-1185">Reference proteome</keyword>
<evidence type="ECO:0000313" key="3">
    <source>
        <dbReference type="Proteomes" id="UP000324222"/>
    </source>
</evidence>
<evidence type="ECO:0000256" key="1">
    <source>
        <dbReference type="SAM" id="MobiDB-lite"/>
    </source>
</evidence>
<dbReference type="Proteomes" id="UP000324222">
    <property type="component" value="Unassembled WGS sequence"/>
</dbReference>
<sequence>MRGTEGFLSQAVNYDIMIHERPNPGRRRQVRREDNSISVTIQLQRSISVELTNGDGSFQEAGLREGTAGAGPREALTNDAKCGERPRKLNQSREEIINTRANESDVDGPGHGNRNAGRTALSQCRDLSRC</sequence>
<gene>
    <name evidence="2" type="ORF">E2C01_051860</name>
</gene>
<proteinExistence type="predicted"/>
<feature type="compositionally biased region" description="Basic and acidic residues" evidence="1">
    <location>
        <begin position="81"/>
        <end position="97"/>
    </location>
</feature>
<accession>A0A5B7GG10</accession>
<name>A0A5B7GG10_PORTR</name>
<protein>
    <submittedName>
        <fullName evidence="2">Uncharacterized protein</fullName>
    </submittedName>
</protein>
<reference evidence="2 3" key="1">
    <citation type="submission" date="2019-05" db="EMBL/GenBank/DDBJ databases">
        <title>Another draft genome of Portunus trituberculatus and its Hox gene families provides insights of decapod evolution.</title>
        <authorList>
            <person name="Jeong J.-H."/>
            <person name="Song I."/>
            <person name="Kim S."/>
            <person name="Choi T."/>
            <person name="Kim D."/>
            <person name="Ryu S."/>
            <person name="Kim W."/>
        </authorList>
    </citation>
    <scope>NUCLEOTIDE SEQUENCE [LARGE SCALE GENOMIC DNA]</scope>
    <source>
        <tissue evidence="2">Muscle</tissue>
    </source>
</reference>
<evidence type="ECO:0000313" key="2">
    <source>
        <dbReference type="EMBL" id="MPC57872.1"/>
    </source>
</evidence>
<comment type="caution">
    <text evidence="2">The sequence shown here is derived from an EMBL/GenBank/DDBJ whole genome shotgun (WGS) entry which is preliminary data.</text>
</comment>